<dbReference type="AlphaFoldDB" id="A0AAQ3PCY4"/>
<evidence type="ECO:0000256" key="7">
    <source>
        <dbReference type="ARBA" id="ARBA00023278"/>
    </source>
</evidence>
<evidence type="ECO:0000313" key="8">
    <source>
        <dbReference type="EMBL" id="WVZ24353.1"/>
    </source>
</evidence>
<evidence type="ECO:0008006" key="10">
    <source>
        <dbReference type="Google" id="ProtNLM"/>
    </source>
</evidence>
<comment type="similarity">
    <text evidence="2">Belongs to the C-terminally encoded plant signaling peptide (CEP) family.</text>
</comment>
<dbReference type="GO" id="GO:1901371">
    <property type="term" value="P:regulation of leaf morphogenesis"/>
    <property type="evidence" value="ECO:0007669"/>
    <property type="project" value="TreeGrafter"/>
</dbReference>
<evidence type="ECO:0000256" key="4">
    <source>
        <dbReference type="ARBA" id="ARBA00022525"/>
    </source>
</evidence>
<dbReference type="PANTHER" id="PTHR33348">
    <property type="entry name" value="PRECURSOR OF CEP5"/>
    <property type="match status" value="1"/>
</dbReference>
<dbReference type="GO" id="GO:0048046">
    <property type="term" value="C:apoplast"/>
    <property type="evidence" value="ECO:0007669"/>
    <property type="project" value="UniProtKB-SubCell"/>
</dbReference>
<evidence type="ECO:0000256" key="3">
    <source>
        <dbReference type="ARBA" id="ARBA00022523"/>
    </source>
</evidence>
<proteinExistence type="inferred from homology"/>
<evidence type="ECO:0000313" key="9">
    <source>
        <dbReference type="Proteomes" id="UP001374535"/>
    </source>
</evidence>
<keyword evidence="3" id="KW-0052">Apoplast</keyword>
<name>A0AAQ3PCY4_VIGMU</name>
<dbReference type="GO" id="GO:0005179">
    <property type="term" value="F:hormone activity"/>
    <property type="evidence" value="ECO:0007669"/>
    <property type="project" value="UniProtKB-KW"/>
</dbReference>
<keyword evidence="5" id="KW-0372">Hormone</keyword>
<dbReference type="EMBL" id="CP144700">
    <property type="protein sequence ID" value="WVZ24353.1"/>
    <property type="molecule type" value="Genomic_DNA"/>
</dbReference>
<keyword evidence="6" id="KW-0732">Signal</keyword>
<dbReference type="GO" id="GO:2000280">
    <property type="term" value="P:regulation of root development"/>
    <property type="evidence" value="ECO:0007669"/>
    <property type="project" value="TreeGrafter"/>
</dbReference>
<keyword evidence="7" id="KW-0379">Hydroxylation</keyword>
<dbReference type="InterPro" id="IPR033250">
    <property type="entry name" value="CEP"/>
</dbReference>
<dbReference type="GO" id="GO:0006995">
    <property type="term" value="P:cellular response to nitrogen starvation"/>
    <property type="evidence" value="ECO:0007669"/>
    <property type="project" value="UniProtKB-ARBA"/>
</dbReference>
<dbReference type="PANTHER" id="PTHR33348:SF7">
    <property type="entry name" value="PRECURSOR OF CEP11-RELATED"/>
    <property type="match status" value="1"/>
</dbReference>
<dbReference type="Proteomes" id="UP001374535">
    <property type="component" value="Chromosome 1"/>
</dbReference>
<feature type="non-terminal residue" evidence="8">
    <location>
        <position position="1"/>
    </location>
</feature>
<evidence type="ECO:0000256" key="2">
    <source>
        <dbReference type="ARBA" id="ARBA00008963"/>
    </source>
</evidence>
<dbReference type="GO" id="GO:0048364">
    <property type="term" value="P:root development"/>
    <property type="evidence" value="ECO:0007669"/>
    <property type="project" value="InterPro"/>
</dbReference>
<reference evidence="8 9" key="1">
    <citation type="journal article" date="2023" name="Life. Sci Alliance">
        <title>Evolutionary insights into 3D genome organization and epigenetic landscape of Vigna mungo.</title>
        <authorList>
            <person name="Junaid A."/>
            <person name="Singh B."/>
            <person name="Bhatia S."/>
        </authorList>
    </citation>
    <scope>NUCLEOTIDE SEQUENCE [LARGE SCALE GENOMIC DNA]</scope>
    <source>
        <strain evidence="8">Urdbean</strain>
    </source>
</reference>
<protein>
    <recommendedName>
        <fullName evidence="10">Encoded peptide</fullName>
    </recommendedName>
</protein>
<gene>
    <name evidence="8" type="ORF">V8G54_002897</name>
</gene>
<organism evidence="8 9">
    <name type="scientific">Vigna mungo</name>
    <name type="common">Black gram</name>
    <name type="synonym">Phaseolus mungo</name>
    <dbReference type="NCBI Taxonomy" id="3915"/>
    <lineage>
        <taxon>Eukaryota</taxon>
        <taxon>Viridiplantae</taxon>
        <taxon>Streptophyta</taxon>
        <taxon>Embryophyta</taxon>
        <taxon>Tracheophyta</taxon>
        <taxon>Spermatophyta</taxon>
        <taxon>Magnoliopsida</taxon>
        <taxon>eudicotyledons</taxon>
        <taxon>Gunneridae</taxon>
        <taxon>Pentapetalae</taxon>
        <taxon>rosids</taxon>
        <taxon>fabids</taxon>
        <taxon>Fabales</taxon>
        <taxon>Fabaceae</taxon>
        <taxon>Papilionoideae</taxon>
        <taxon>50 kb inversion clade</taxon>
        <taxon>NPAAA clade</taxon>
        <taxon>indigoferoid/millettioid clade</taxon>
        <taxon>Phaseoleae</taxon>
        <taxon>Vigna</taxon>
    </lineage>
</organism>
<accession>A0AAQ3PCY4</accession>
<evidence type="ECO:0000256" key="1">
    <source>
        <dbReference type="ARBA" id="ARBA00004271"/>
    </source>
</evidence>
<dbReference type="GO" id="GO:1902025">
    <property type="term" value="P:nitrate import"/>
    <property type="evidence" value="ECO:0007669"/>
    <property type="project" value="TreeGrafter"/>
</dbReference>
<keyword evidence="9" id="KW-1185">Reference proteome</keyword>
<keyword evidence="4" id="KW-0964">Secreted</keyword>
<sequence>PICSSGASHINTNLDGETFQCRSSIYLPSSISISLKNTYIIMENTRVRNIALVLLLFFILHHQSVFVEGRHLRSPLCEECSKPHQNHTMSGDGMNDDVVHQEGSRRVEYEVDDFRPTTPGHSPGVGHSINN</sequence>
<evidence type="ECO:0000256" key="6">
    <source>
        <dbReference type="ARBA" id="ARBA00022729"/>
    </source>
</evidence>
<evidence type="ECO:0000256" key="5">
    <source>
        <dbReference type="ARBA" id="ARBA00022702"/>
    </source>
</evidence>
<comment type="subcellular location">
    <subcellularLocation>
        <location evidence="1">Secreted</location>
        <location evidence="1">Extracellular space</location>
        <location evidence="1">Apoplast</location>
    </subcellularLocation>
</comment>